<keyword evidence="2 9" id="KW-0808">Transferase</keyword>
<feature type="coiled-coil region" evidence="10">
    <location>
        <begin position="1542"/>
        <end position="1575"/>
    </location>
</feature>
<feature type="compositionally biased region" description="Low complexity" evidence="11">
    <location>
        <begin position="238"/>
        <end position="248"/>
    </location>
</feature>
<dbReference type="OrthoDB" id="15304at2759"/>
<keyword evidence="10" id="KW-0175">Coiled coil</keyword>
<dbReference type="GO" id="GO:0061630">
    <property type="term" value="F:ubiquitin protein ligase activity"/>
    <property type="evidence" value="ECO:0007669"/>
    <property type="project" value="UniProtKB-UniRule"/>
</dbReference>
<feature type="region of interest" description="Disordered" evidence="11">
    <location>
        <begin position="210"/>
        <end position="248"/>
    </location>
</feature>
<evidence type="ECO:0000313" key="13">
    <source>
        <dbReference type="Proteomes" id="UP001652621"/>
    </source>
</evidence>
<organism evidence="13 14">
    <name type="scientific">Musca domestica</name>
    <name type="common">House fly</name>
    <dbReference type="NCBI Taxonomy" id="7370"/>
    <lineage>
        <taxon>Eukaryota</taxon>
        <taxon>Metazoa</taxon>
        <taxon>Ecdysozoa</taxon>
        <taxon>Arthropoda</taxon>
        <taxon>Hexapoda</taxon>
        <taxon>Insecta</taxon>
        <taxon>Pterygota</taxon>
        <taxon>Neoptera</taxon>
        <taxon>Endopterygota</taxon>
        <taxon>Diptera</taxon>
        <taxon>Brachycera</taxon>
        <taxon>Muscomorpha</taxon>
        <taxon>Muscoidea</taxon>
        <taxon>Muscidae</taxon>
        <taxon>Musca</taxon>
    </lineage>
</organism>
<dbReference type="Pfam" id="PF02207">
    <property type="entry name" value="zf-UBR"/>
    <property type="match status" value="1"/>
</dbReference>
<dbReference type="GeneID" id="101889187"/>
<feature type="zinc finger region" description="UBR-type" evidence="8">
    <location>
        <begin position="335"/>
        <end position="406"/>
    </location>
</feature>
<dbReference type="InterPro" id="IPR013083">
    <property type="entry name" value="Znf_RING/FYVE/PHD"/>
</dbReference>
<evidence type="ECO:0000256" key="7">
    <source>
        <dbReference type="ARBA" id="ARBA00046341"/>
    </source>
</evidence>
<evidence type="ECO:0000256" key="11">
    <source>
        <dbReference type="SAM" id="MobiDB-lite"/>
    </source>
</evidence>
<keyword evidence="4 9" id="KW-0863">Zinc-finger</keyword>
<feature type="region of interest" description="Disordered" evidence="11">
    <location>
        <begin position="138"/>
        <end position="158"/>
    </location>
</feature>
<keyword evidence="6 9" id="KW-0862">Zinc</keyword>
<evidence type="ECO:0000256" key="6">
    <source>
        <dbReference type="ARBA" id="ARBA00022833"/>
    </source>
</evidence>
<feature type="region of interest" description="Disordered" evidence="11">
    <location>
        <begin position="1449"/>
        <end position="1505"/>
    </location>
</feature>
<dbReference type="Gene3D" id="3.30.40.10">
    <property type="entry name" value="Zinc/RING finger domain, C3HC4 (zinc finger)"/>
    <property type="match status" value="1"/>
</dbReference>
<feature type="compositionally biased region" description="Low complexity" evidence="11">
    <location>
        <begin position="1479"/>
        <end position="1493"/>
    </location>
</feature>
<name>A0A9J7CTM4_MUSDO</name>
<dbReference type="Pfam" id="PF22960">
    <property type="entry name" value="WHD_UBR1"/>
    <property type="match status" value="1"/>
</dbReference>
<dbReference type="CDD" id="cd16483">
    <property type="entry name" value="RING-H2_UBR3"/>
    <property type="match status" value="1"/>
</dbReference>
<comment type="function">
    <text evidence="9">Ubiquitin ligase protein which is a component of the N-end rule pathway. Recognizes and binds to proteins bearing specific N-terminal residues that are destabilizing according to the N-end rule, leading to their ubiquitination and subsequent degradation.</text>
</comment>
<dbReference type="GO" id="GO:0008270">
    <property type="term" value="F:zinc ion binding"/>
    <property type="evidence" value="ECO:0007669"/>
    <property type="project" value="UniProtKB-UniRule"/>
</dbReference>
<keyword evidence="13" id="KW-1185">Reference proteome</keyword>
<keyword evidence="3 9" id="KW-0479">Metal-binding</keyword>
<dbReference type="Proteomes" id="UP001652621">
    <property type="component" value="Unplaced"/>
</dbReference>
<feature type="compositionally biased region" description="Low complexity" evidence="11">
    <location>
        <begin position="138"/>
        <end position="148"/>
    </location>
</feature>
<evidence type="ECO:0000256" key="4">
    <source>
        <dbReference type="ARBA" id="ARBA00022771"/>
    </source>
</evidence>
<feature type="compositionally biased region" description="Polar residues" evidence="11">
    <location>
        <begin position="220"/>
        <end position="231"/>
    </location>
</feature>
<evidence type="ECO:0000259" key="12">
    <source>
        <dbReference type="PROSITE" id="PS51157"/>
    </source>
</evidence>
<feature type="compositionally biased region" description="Polar residues" evidence="11">
    <location>
        <begin position="1351"/>
        <end position="1367"/>
    </location>
</feature>
<dbReference type="PANTHER" id="PTHR21497:SF39">
    <property type="entry name" value="E3 UBIQUITIN-PROTEIN LIGASE UBR3"/>
    <property type="match status" value="1"/>
</dbReference>
<comment type="catalytic activity">
    <reaction evidence="1 9">
        <text>S-ubiquitinyl-[E2 ubiquitin-conjugating enzyme]-L-cysteine + [acceptor protein]-L-lysine = [E2 ubiquitin-conjugating enzyme]-L-cysteine + N(6)-ubiquitinyl-[acceptor protein]-L-lysine.</text>
        <dbReference type="EC" id="2.3.2.27"/>
    </reaction>
</comment>
<dbReference type="RefSeq" id="XP_005183857.3">
    <property type="nucleotide sequence ID" value="XM_005183800.4"/>
</dbReference>
<dbReference type="InterPro" id="IPR039164">
    <property type="entry name" value="UBR1-like"/>
</dbReference>
<dbReference type="Gene3D" id="2.10.110.30">
    <property type="match status" value="1"/>
</dbReference>
<comment type="pathway">
    <text evidence="9">Protein modification; protein ubiquitination.</text>
</comment>
<sequence length="2320" mass="259682">MDEDENNQAAHSNRTRRTSPSNTTTTATNDQDGIEVTAEATNSDLDFDDDDDLLDTIEVTVTTDGAPMPRDETDEFEIINLTSPASLVNNLATSLAAAAANATNQMTRERQIQDTRLTTLASVIFSNAPNYRINRNQAAGQGTSTAGGPNRSTTNPAHTLNLRVPWNYGANATAATSASAGAASGSASGHTNATPQYEVMHWAGDYDTMSNDDMDEASTSERATNLSSTADSGVDDFGLGPADSGDSGAGGAVPSFFFDSSSFRSRTRKEVAALINAECCRGGPTPDLDYIMDQFFNPSTPIDNPDNISWIRWLIAGGRTIREFVKIVRSYDNHAKCGLVWVPHVVAYRCRTCGISPCMSICRDCFKKGDHTNHDFNMFLSQAGGACDCGDTSVMKAEGFCSDHGINNRQNKEPVPNNLLAVAEAIMPKLLFRLLQHFREHSDAASQTFNMAAHLCEEFTNMLIDLNNMGEIMRKVMTRALISKEVYKQFNDVNYLTSRHAQVLKENREKYEDAVNRFPRPEPPDDYKHLPALGEKLVHSTLLEEFIFWTFKFEFPQNLVCFLLNMLPDQDYKEHLTRTFVMHYSRIPSVLEMSKDPDTLSNRVVHMSVQLFSNESLALKMVKELSLLHVMIISLKLMMSKILIQNTLHDPSKNFHFVIDCTRQVMKDHCYWPLVSDFNNVLSHESVALVFLRDDNLIDMWFQFLSMLQGMNVNVRETASHVEFEPNSYYAAFSCELEASAYPMWSIISHLKDGKHADLAKKIITYCVNMLHEWLEAIYFQQPKISQEEMLQASFHFPLHRYLSAFVCQAVTKMGMSLSEVLPTRSYILPLLMMHPLRVQSFFYEILAGIWVRNGLQIKGQAMTYIQANFCNSMADMDLFFLQICATNMPQCFFLHNTIEMFGVTQWLETAPLKQTQKMEQTSMLEGFLTFLATLVTSRTNLGNDEATQCIIEISALLATENKTHSQLLELMPERSGNVHTKNFETFLKQLSVYKAPSAGSENLEQGLFTPIDQVWEEYYDPLHVLLRAVHRRDFQSSLDRFTNYVKSKNRMPASGNLWPPFRLPRPVGAAFSDPCRILNSRIFHSTILSILYRAVHSRDVSEHLLALAIFLLEIAVETSEDTKPSSGGSDKAAVVECEDQQRPCYPFGMRRDPPKLFKCYPTNNLSCNLRHVVSKISLKSHEPQVTPAHYRPSNPFYTDVDFDIDDTPSMDITPSWYAGGGGGERNLSVVHSTSVSSGGIGTTSTAIVPMRTQNMEVAVPAELSLVRETGLVMRQDSQDDDSVHEMGNAIGGAIAAGGSRSPAMEYRFSLQPITMSGDINTGMEVVLRDGQAAGPSNAGQAGAAATQHQNQSQSDMLTPTTPTSMGSLIPFPRVQPVAVPSTNMDIIPSNPGALGVGRTRLAYEVSNRKRSVENAIDGNGKDDVVIEESILSLLLKLHSQLSGTLDSFSITDDDDQEAENTTPSSSAMDVDCEDSAEEPSTSSAAKAAAASSQTKKRNIKVSDSRVGDGPFFIGNLLRKIAQHDELCAQNIDEIRRKLWPNQREKQAEARAREAKEKEERRKRARERQMKMMQEFANKQKEFMQTAAASNLDAGMEEEEELYEEQPREKEYDCIICNCTTPSTESNPIGLVVLVESSGIVGHRRRTSERLPLPLSPEDEERLKHSSRLATEFNRRTELLSLKFGEESWYLSNNMAYENGVHVQSCGHHVHLSCLDAYLKTLYASQRQHQHERGEFYCPVCRQLSNSVLPLSPQLDRPTPVVRSGQQPFEQLVAELTNLIKENEKPPISTKLSEAMGRAMEDMTNITHRKMKRVPPTFRSLFIFVTSIARTNLESEIIQRGGTLCSTNPTRYKAKRDCIVPLLHVLSVHVRVLVEWPLWSSWASLAGMPVTDIASVPSHCREVIPAILADPIALLLKYILLAPLHLDQEYFTCMVKVMYNLLYYQIVVQLCVTLTDLECDYILANFDASPSAESQAATSNRRNSMRSSPHEYLGRAMALVLKNTNRMSHLRRDSIPSTSAAASAMNATLTATANAAAAAAAATTAGSSSSNSPTTSGTSILAGIEVNLKSMENKLQTLCLPFLRIAALLRQHLYRHEMPEISAPGLEFVRLVYYLELVTDSMDWDCFNASKGLCFIPGGSEDTLPKFWCRQLMNIRPPTDTVRELVILNQHASWHQPKLLQLPREYERLFTYYHERPCLNCYKVPKESSICLLCGTIVCLKQNCCAENECCEAVRHTITCGGGIGIFLVVTSTYIIVIRGRRACLWGSLYLDDFDEEDRDLKRGKPLYLSQDRFNLLESQWLSHKFAHTKHTWVFHRDLL</sequence>
<feature type="domain" description="UBR-type" evidence="12">
    <location>
        <begin position="335"/>
        <end position="406"/>
    </location>
</feature>
<proteinExistence type="inferred from homology"/>
<evidence type="ECO:0000256" key="5">
    <source>
        <dbReference type="ARBA" id="ARBA00022786"/>
    </source>
</evidence>
<dbReference type="VEuPathDB" id="VectorBase:MDOMA2_019062"/>
<accession>A0A9J7CTM4</accession>
<evidence type="ECO:0000256" key="10">
    <source>
        <dbReference type="SAM" id="Coils"/>
    </source>
</evidence>
<dbReference type="SUPFAM" id="SSF57850">
    <property type="entry name" value="RING/U-box"/>
    <property type="match status" value="1"/>
</dbReference>
<evidence type="ECO:0000256" key="1">
    <source>
        <dbReference type="ARBA" id="ARBA00000900"/>
    </source>
</evidence>
<evidence type="ECO:0000313" key="14">
    <source>
        <dbReference type="RefSeq" id="XP_005183857.3"/>
    </source>
</evidence>
<evidence type="ECO:0000256" key="9">
    <source>
        <dbReference type="RuleBase" id="RU366018"/>
    </source>
</evidence>
<dbReference type="SMART" id="SM00396">
    <property type="entry name" value="ZnF_UBR1"/>
    <property type="match status" value="1"/>
</dbReference>
<comment type="similarity">
    <text evidence="7 9">Belongs to the E3 ubiquitin-protein ligase UBR1-like family.</text>
</comment>
<keyword evidence="5 9" id="KW-0833">Ubl conjugation pathway</keyword>
<dbReference type="Pfam" id="PF18995">
    <property type="entry name" value="PRT6_C"/>
    <property type="match status" value="1"/>
</dbReference>
<dbReference type="EC" id="2.3.2.27" evidence="9"/>
<reference evidence="14" key="1">
    <citation type="submission" date="2025-08" db="UniProtKB">
        <authorList>
            <consortium name="RefSeq"/>
        </authorList>
    </citation>
    <scope>IDENTIFICATION</scope>
    <source>
        <strain evidence="14">Aabys</strain>
        <tissue evidence="14">Whole body</tissue>
    </source>
</reference>
<dbReference type="GO" id="GO:0016567">
    <property type="term" value="P:protein ubiquitination"/>
    <property type="evidence" value="ECO:0007669"/>
    <property type="project" value="UniProtKB-UniRule"/>
</dbReference>
<feature type="compositionally biased region" description="Low complexity" evidence="11">
    <location>
        <begin position="1332"/>
        <end position="1350"/>
    </location>
</feature>
<feature type="compositionally biased region" description="Low complexity" evidence="11">
    <location>
        <begin position="18"/>
        <end position="29"/>
    </location>
</feature>
<evidence type="ECO:0000256" key="8">
    <source>
        <dbReference type="PROSITE-ProRule" id="PRU00508"/>
    </source>
</evidence>
<dbReference type="PROSITE" id="PS51157">
    <property type="entry name" value="ZF_UBR"/>
    <property type="match status" value="1"/>
</dbReference>
<dbReference type="InterPro" id="IPR003126">
    <property type="entry name" value="Znf_UBR"/>
</dbReference>
<dbReference type="GO" id="GO:0000151">
    <property type="term" value="C:ubiquitin ligase complex"/>
    <property type="evidence" value="ECO:0007669"/>
    <property type="project" value="TreeGrafter"/>
</dbReference>
<dbReference type="GO" id="GO:0071596">
    <property type="term" value="P:ubiquitin-dependent protein catabolic process via the N-end rule pathway"/>
    <property type="evidence" value="ECO:0007669"/>
    <property type="project" value="UniProtKB-UniRule"/>
</dbReference>
<dbReference type="GO" id="GO:0005737">
    <property type="term" value="C:cytoplasm"/>
    <property type="evidence" value="ECO:0007669"/>
    <property type="project" value="TreeGrafter"/>
</dbReference>
<dbReference type="PANTHER" id="PTHR21497">
    <property type="entry name" value="UBIQUITIN LIGASE E3 ALPHA-RELATED"/>
    <property type="match status" value="1"/>
</dbReference>
<evidence type="ECO:0000256" key="2">
    <source>
        <dbReference type="ARBA" id="ARBA00022679"/>
    </source>
</evidence>
<feature type="region of interest" description="Disordered" evidence="11">
    <location>
        <begin position="1"/>
        <end position="35"/>
    </location>
</feature>
<feature type="region of interest" description="Disordered" evidence="11">
    <location>
        <begin position="1332"/>
        <end position="1370"/>
    </location>
</feature>
<gene>
    <name evidence="14" type="primary">LOC101889187</name>
</gene>
<evidence type="ECO:0000256" key="3">
    <source>
        <dbReference type="ARBA" id="ARBA00022723"/>
    </source>
</evidence>
<dbReference type="CDD" id="cd19673">
    <property type="entry name" value="UBR-box_UBR3"/>
    <property type="match status" value="1"/>
</dbReference>
<dbReference type="InterPro" id="IPR055194">
    <property type="entry name" value="UBR1-like_WH"/>
</dbReference>
<dbReference type="KEGG" id="mde:101889187"/>
<dbReference type="InterPro" id="IPR044046">
    <property type="entry name" value="E3_ligase_UBR-like_C"/>
</dbReference>
<protein>
    <recommendedName>
        <fullName evidence="9">E3 ubiquitin-protein ligase</fullName>
        <ecNumber evidence="9">2.3.2.27</ecNumber>
    </recommendedName>
</protein>